<keyword evidence="7" id="KW-0804">Transcription</keyword>
<keyword evidence="5" id="KW-0805">Transcription regulation</keyword>
<evidence type="ECO:0000256" key="2">
    <source>
        <dbReference type="ARBA" id="ARBA00022723"/>
    </source>
</evidence>
<evidence type="ECO:0000256" key="4">
    <source>
        <dbReference type="ARBA" id="ARBA00022833"/>
    </source>
</evidence>
<evidence type="ECO:0000256" key="5">
    <source>
        <dbReference type="ARBA" id="ARBA00023015"/>
    </source>
</evidence>
<dbReference type="Proteomes" id="UP000289340">
    <property type="component" value="Chromosome 13"/>
</dbReference>
<feature type="domain" description="GATA-type" evidence="12">
    <location>
        <begin position="172"/>
        <end position="208"/>
    </location>
</feature>
<evidence type="ECO:0000256" key="9">
    <source>
        <dbReference type="ARBA" id="ARBA00024019"/>
    </source>
</evidence>
<dbReference type="Gramene" id="XM_028340405.1">
    <property type="protein sequence ID" value="XP_028196206.1"/>
    <property type="gene ID" value="LOC114381207"/>
</dbReference>
<feature type="compositionally biased region" description="Basic and acidic residues" evidence="11">
    <location>
        <begin position="141"/>
        <end position="150"/>
    </location>
</feature>
<dbReference type="Gene3D" id="3.30.50.10">
    <property type="entry name" value="Erythroid Transcription Factor GATA-1, subunit A"/>
    <property type="match status" value="1"/>
</dbReference>
<reference evidence="14 15" key="2">
    <citation type="submission" date="2018-09" db="EMBL/GenBank/DDBJ databases">
        <title>A high-quality reference genome of wild soybean provides a powerful tool to mine soybean genomes.</title>
        <authorList>
            <person name="Xie M."/>
            <person name="Chung C.Y.L."/>
            <person name="Li M.-W."/>
            <person name="Wong F.-L."/>
            <person name="Chan T.-F."/>
            <person name="Lam H.-M."/>
        </authorList>
    </citation>
    <scope>NUCLEOTIDE SEQUENCE [LARGE SCALE GENOMIC DNA]</scope>
    <source>
        <strain evidence="15">cv. W05</strain>
        <tissue evidence="14">Hypocotyl of etiolated seedlings</tissue>
    </source>
</reference>
<evidence type="ECO:0000256" key="3">
    <source>
        <dbReference type="ARBA" id="ARBA00022771"/>
    </source>
</evidence>
<dbReference type="GO" id="GO:0006355">
    <property type="term" value="P:regulation of DNA-templated transcription"/>
    <property type="evidence" value="ECO:0007669"/>
    <property type="project" value="InterPro"/>
</dbReference>
<evidence type="ECO:0000256" key="6">
    <source>
        <dbReference type="ARBA" id="ARBA00023125"/>
    </source>
</evidence>
<keyword evidence="2" id="KW-0479">Metal-binding</keyword>
<evidence type="ECO:0000313" key="15">
    <source>
        <dbReference type="Proteomes" id="UP000289340"/>
    </source>
</evidence>
<dbReference type="PROSITE" id="PS00344">
    <property type="entry name" value="GATA_ZN_FINGER_1"/>
    <property type="match status" value="1"/>
</dbReference>
<keyword evidence="4" id="KW-0862">Zinc</keyword>
<keyword evidence="8" id="KW-0539">Nucleus</keyword>
<proteinExistence type="inferred from homology"/>
<dbReference type="CDD" id="cd00202">
    <property type="entry name" value="ZnF_GATA"/>
    <property type="match status" value="1"/>
</dbReference>
<evidence type="ECO:0000256" key="8">
    <source>
        <dbReference type="ARBA" id="ARBA00023242"/>
    </source>
</evidence>
<dbReference type="SMART" id="SM00401">
    <property type="entry name" value="ZnF_GATA"/>
    <property type="match status" value="1"/>
</dbReference>
<accession>A0A0B2PG60</accession>
<protein>
    <submittedName>
        <fullName evidence="13">GATA transcription factor 21</fullName>
    </submittedName>
</protein>
<dbReference type="FunFam" id="3.30.50.10:FF:000055">
    <property type="entry name" value="GATA transcription factor 21"/>
    <property type="match status" value="1"/>
</dbReference>
<keyword evidence="3 10" id="KW-0863">Zinc-finger</keyword>
<dbReference type="GO" id="GO:0008270">
    <property type="term" value="F:zinc ion binding"/>
    <property type="evidence" value="ECO:0007669"/>
    <property type="project" value="UniProtKB-KW"/>
</dbReference>
<keyword evidence="6" id="KW-0238">DNA-binding</keyword>
<dbReference type="PANTHER" id="PTHR47255">
    <property type="entry name" value="GATA TRANSCRIPTION FACTOR 22-RELATED"/>
    <property type="match status" value="1"/>
</dbReference>
<dbReference type="SUPFAM" id="SSF57716">
    <property type="entry name" value="Glucocorticoid receptor-like (DNA-binding domain)"/>
    <property type="match status" value="1"/>
</dbReference>
<dbReference type="GO" id="GO:0000976">
    <property type="term" value="F:transcription cis-regulatory region binding"/>
    <property type="evidence" value="ECO:0007669"/>
    <property type="project" value="UniProtKB-ARBA"/>
</dbReference>
<reference evidence="13" key="1">
    <citation type="submission" date="2014-07" db="EMBL/GenBank/DDBJ databases">
        <title>Identification of a novel salt tolerance gene in wild soybean by whole-genome sequencing.</title>
        <authorList>
            <person name="Lam H.-M."/>
            <person name="Qi X."/>
            <person name="Li M.-W."/>
            <person name="Liu X."/>
            <person name="Xie M."/>
            <person name="Ni M."/>
            <person name="Xu X."/>
        </authorList>
    </citation>
    <scope>NUCLEOTIDE SEQUENCE [LARGE SCALE GENOMIC DNA]</scope>
    <source>
        <tissue evidence="13">Root</tissue>
    </source>
</reference>
<comment type="subcellular location">
    <subcellularLocation>
        <location evidence="1">Nucleus</location>
    </subcellularLocation>
</comment>
<sequence>MIPAYRHSVSSVMPLDLNEDQNHEFFSPIHHPSSSFSSLSSSYPILFNPPNQDQEARSYYWETTKHLPSHEEEAEKIIPTSGSWGHSVEESEHKVTVWRKEERNENLAEDGSVKWMPSKMRIMRKMLVSNQTDAYTSDNNTTHKFDDHKQQLSSPLGIDDNSSNNYSDKSNNSIVRVCSDCHTTKTPLWRSGPRGPKSLCNACGIRQRKARRAMAAAAAAALGDGAVIVEAEKSVKGKKLQKKKEKKTRIEGAAQMKMKRKLGVGAKASQSRNKFGFEDLTLRLRKNLAMHQVFPQDEKEAAILLMALSYGLVH</sequence>
<dbReference type="EMBL" id="KN667573">
    <property type="protein sequence ID" value="KHN06609.1"/>
    <property type="molecule type" value="Genomic_DNA"/>
</dbReference>
<feature type="region of interest" description="Disordered" evidence="11">
    <location>
        <begin position="134"/>
        <end position="168"/>
    </location>
</feature>
<keyword evidence="15" id="KW-1185">Reference proteome</keyword>
<dbReference type="InterPro" id="IPR052138">
    <property type="entry name" value="GATA_ZnFinger_Domain"/>
</dbReference>
<dbReference type="InterPro" id="IPR000679">
    <property type="entry name" value="Znf_GATA"/>
</dbReference>
<feature type="compositionally biased region" description="Low complexity" evidence="11">
    <location>
        <begin position="159"/>
        <end position="168"/>
    </location>
</feature>
<evidence type="ECO:0000256" key="1">
    <source>
        <dbReference type="ARBA" id="ARBA00004123"/>
    </source>
</evidence>
<name>A0A0B2PG60_GLYSO</name>
<organism evidence="13">
    <name type="scientific">Glycine soja</name>
    <name type="common">Wild soybean</name>
    <dbReference type="NCBI Taxonomy" id="3848"/>
    <lineage>
        <taxon>Eukaryota</taxon>
        <taxon>Viridiplantae</taxon>
        <taxon>Streptophyta</taxon>
        <taxon>Embryophyta</taxon>
        <taxon>Tracheophyta</taxon>
        <taxon>Spermatophyta</taxon>
        <taxon>Magnoliopsida</taxon>
        <taxon>eudicotyledons</taxon>
        <taxon>Gunneridae</taxon>
        <taxon>Pentapetalae</taxon>
        <taxon>rosids</taxon>
        <taxon>fabids</taxon>
        <taxon>Fabales</taxon>
        <taxon>Fabaceae</taxon>
        <taxon>Papilionoideae</taxon>
        <taxon>50 kb inversion clade</taxon>
        <taxon>NPAAA clade</taxon>
        <taxon>indigoferoid/millettioid clade</taxon>
        <taxon>Phaseoleae</taxon>
        <taxon>Glycine</taxon>
        <taxon>Glycine subgen. Soja</taxon>
    </lineage>
</organism>
<gene>
    <name evidence="14" type="ORF">D0Y65_036290</name>
    <name evidence="13" type="ORF">glysoja_040114</name>
</gene>
<comment type="similarity">
    <text evidence="9">Belongs to the type IV zinc-finger family. Class B subfamily.</text>
</comment>
<evidence type="ECO:0000259" key="12">
    <source>
        <dbReference type="PROSITE" id="PS50114"/>
    </source>
</evidence>
<evidence type="ECO:0000256" key="11">
    <source>
        <dbReference type="SAM" id="MobiDB-lite"/>
    </source>
</evidence>
<dbReference type="InterPro" id="IPR013088">
    <property type="entry name" value="Znf_NHR/GATA"/>
</dbReference>
<dbReference type="GO" id="GO:0005634">
    <property type="term" value="C:nucleus"/>
    <property type="evidence" value="ECO:0007669"/>
    <property type="project" value="UniProtKB-SubCell"/>
</dbReference>
<dbReference type="Proteomes" id="UP000053555">
    <property type="component" value="Unassembled WGS sequence"/>
</dbReference>
<dbReference type="PANTHER" id="PTHR47255:SF4">
    <property type="entry name" value="GATA ZINC FINGER DOMAIN-CONTAINING PROTEIN 12"/>
    <property type="match status" value="1"/>
</dbReference>
<dbReference type="AlphaFoldDB" id="A0A0B2PG60"/>
<evidence type="ECO:0000313" key="13">
    <source>
        <dbReference type="EMBL" id="KHN06609.1"/>
    </source>
</evidence>
<evidence type="ECO:0000256" key="7">
    <source>
        <dbReference type="ARBA" id="ARBA00023163"/>
    </source>
</evidence>
<dbReference type="Pfam" id="PF00320">
    <property type="entry name" value="GATA"/>
    <property type="match status" value="1"/>
</dbReference>
<evidence type="ECO:0000313" key="14">
    <source>
        <dbReference type="EMBL" id="RZB71803.1"/>
    </source>
</evidence>
<dbReference type="PROSITE" id="PS50114">
    <property type="entry name" value="GATA_ZN_FINGER_2"/>
    <property type="match status" value="1"/>
</dbReference>
<evidence type="ECO:0000256" key="10">
    <source>
        <dbReference type="PROSITE-ProRule" id="PRU00094"/>
    </source>
</evidence>
<dbReference type="EMBL" id="QZWG01000013">
    <property type="protein sequence ID" value="RZB71803.1"/>
    <property type="molecule type" value="Genomic_DNA"/>
</dbReference>